<dbReference type="Proteomes" id="UP001302429">
    <property type="component" value="Chromosome"/>
</dbReference>
<dbReference type="PANTHER" id="PTHR21666:SF285">
    <property type="entry name" value="M23 FAMILY METALLOPEPTIDASE"/>
    <property type="match status" value="1"/>
</dbReference>
<sequence>MPVRKSVLALGFGALAIGTAFAAPEIDPQGVDTSSSTTPAVADRALAIGKALLPAEKLVIDSSSIQGGVLLGQVQGDLSSLMLNGEPVKVADDGRFMVAFNRDAESSALVTAEFASGTRQNQLISIAKRKWVIQRVNLPRRKRTASASWLSRRTPELEAIAAARAMDTGSEGWRQEFTWPARGRISGMFGNQRIYAGTPGGYHTGIDIAAPTGTPIVAPADGVVTLAAAKPFSLEGNLLMLDHGMGLNSAFLHLSKIAVKEGDTVRKGQYIGNIGTTGSSTGPHLHWSMKWGAARLDPILLTGPMG</sequence>
<dbReference type="CDD" id="cd12797">
    <property type="entry name" value="M23_peptidase"/>
    <property type="match status" value="1"/>
</dbReference>
<keyword evidence="4" id="KW-1185">Reference proteome</keyword>
<proteinExistence type="predicted"/>
<name>A0AA97F9I3_9SPHN</name>
<dbReference type="RefSeq" id="WP_317082902.1">
    <property type="nucleotide sequence ID" value="NZ_CP136594.1"/>
</dbReference>
<dbReference type="EC" id="3.4.-.-" evidence="3"/>
<dbReference type="InterPro" id="IPR050570">
    <property type="entry name" value="Cell_wall_metabolism_enzyme"/>
</dbReference>
<keyword evidence="3" id="KW-0378">Hydrolase</keyword>
<feature type="domain" description="M23ase beta-sheet core" evidence="2">
    <location>
        <begin position="202"/>
        <end position="298"/>
    </location>
</feature>
<dbReference type="FunFam" id="2.70.70.10:FF:000019">
    <property type="entry name" value="M23 family peptidase"/>
    <property type="match status" value="1"/>
</dbReference>
<dbReference type="GO" id="GO:0004222">
    <property type="term" value="F:metalloendopeptidase activity"/>
    <property type="evidence" value="ECO:0007669"/>
    <property type="project" value="TreeGrafter"/>
</dbReference>
<dbReference type="PANTHER" id="PTHR21666">
    <property type="entry name" value="PEPTIDASE-RELATED"/>
    <property type="match status" value="1"/>
</dbReference>
<evidence type="ECO:0000256" key="1">
    <source>
        <dbReference type="SAM" id="SignalP"/>
    </source>
</evidence>
<feature type="signal peptide" evidence="1">
    <location>
        <begin position="1"/>
        <end position="22"/>
    </location>
</feature>
<feature type="chain" id="PRO_5041702191" evidence="1">
    <location>
        <begin position="23"/>
        <end position="306"/>
    </location>
</feature>
<organism evidence="3 4">
    <name type="scientific">Alterisphingorhabdus coralli</name>
    <dbReference type="NCBI Taxonomy" id="3071408"/>
    <lineage>
        <taxon>Bacteria</taxon>
        <taxon>Pseudomonadati</taxon>
        <taxon>Pseudomonadota</taxon>
        <taxon>Alphaproteobacteria</taxon>
        <taxon>Sphingomonadales</taxon>
        <taxon>Sphingomonadaceae</taxon>
        <taxon>Alterisphingorhabdus (ex Yan et al. 2024)</taxon>
    </lineage>
</organism>
<dbReference type="SUPFAM" id="SSF51261">
    <property type="entry name" value="Duplicated hybrid motif"/>
    <property type="match status" value="1"/>
</dbReference>
<evidence type="ECO:0000259" key="2">
    <source>
        <dbReference type="Pfam" id="PF01551"/>
    </source>
</evidence>
<gene>
    <name evidence="3" type="ORF">RB602_03245</name>
</gene>
<keyword evidence="1" id="KW-0732">Signal</keyword>
<accession>A0AA97F9I3</accession>
<dbReference type="Pfam" id="PF01551">
    <property type="entry name" value="Peptidase_M23"/>
    <property type="match status" value="1"/>
</dbReference>
<protein>
    <submittedName>
        <fullName evidence="3">M23 family metallopeptidase</fullName>
        <ecNumber evidence="3">3.4.-.-</ecNumber>
    </submittedName>
</protein>
<reference evidence="3 4" key="1">
    <citation type="submission" date="2023-10" db="EMBL/GenBank/DDBJ databases">
        <title>Complete genome sequence of a Sphingomonadaceae bacterium.</title>
        <authorList>
            <person name="Yan C."/>
        </authorList>
    </citation>
    <scope>NUCLEOTIDE SEQUENCE [LARGE SCALE GENOMIC DNA]</scope>
    <source>
        <strain evidence="3 4">SCSIO 66989</strain>
    </source>
</reference>
<dbReference type="Gene3D" id="2.70.70.10">
    <property type="entry name" value="Glucose Permease (Domain IIA)"/>
    <property type="match status" value="1"/>
</dbReference>
<evidence type="ECO:0000313" key="4">
    <source>
        <dbReference type="Proteomes" id="UP001302429"/>
    </source>
</evidence>
<evidence type="ECO:0000313" key="3">
    <source>
        <dbReference type="EMBL" id="WOE75742.1"/>
    </source>
</evidence>
<dbReference type="InterPro" id="IPR011055">
    <property type="entry name" value="Dup_hybrid_motif"/>
</dbReference>
<dbReference type="InterPro" id="IPR016047">
    <property type="entry name" value="M23ase_b-sheet_dom"/>
</dbReference>
<dbReference type="AlphaFoldDB" id="A0AA97F9I3"/>
<dbReference type="KEGG" id="acoa:RB602_03245"/>
<dbReference type="EMBL" id="CP136594">
    <property type="protein sequence ID" value="WOE75742.1"/>
    <property type="molecule type" value="Genomic_DNA"/>
</dbReference>